<gene>
    <name evidence="2" type="ORF">TRIUR3_26756</name>
</gene>
<feature type="compositionally biased region" description="Basic and acidic residues" evidence="1">
    <location>
        <begin position="65"/>
        <end position="74"/>
    </location>
</feature>
<evidence type="ECO:0000256" key="1">
    <source>
        <dbReference type="SAM" id="MobiDB-lite"/>
    </source>
</evidence>
<name>M8B259_TRIUA</name>
<reference evidence="2" key="1">
    <citation type="journal article" date="2013" name="Nature">
        <title>Draft genome of the wheat A-genome progenitor Triticum urartu.</title>
        <authorList>
            <person name="Ling H.Q."/>
            <person name="Zhao S."/>
            <person name="Liu D."/>
            <person name="Wang J."/>
            <person name="Sun H."/>
            <person name="Zhang C."/>
            <person name="Fan H."/>
            <person name="Li D."/>
            <person name="Dong L."/>
            <person name="Tao Y."/>
            <person name="Gao C."/>
            <person name="Wu H."/>
            <person name="Li Y."/>
            <person name="Cui Y."/>
            <person name="Guo X."/>
            <person name="Zheng S."/>
            <person name="Wang B."/>
            <person name="Yu K."/>
            <person name="Liang Q."/>
            <person name="Yang W."/>
            <person name="Lou X."/>
            <person name="Chen J."/>
            <person name="Feng M."/>
            <person name="Jian J."/>
            <person name="Zhang X."/>
            <person name="Luo G."/>
            <person name="Jiang Y."/>
            <person name="Liu J."/>
            <person name="Wang Z."/>
            <person name="Sha Y."/>
            <person name="Zhang B."/>
            <person name="Wu H."/>
            <person name="Tang D."/>
            <person name="Shen Q."/>
            <person name="Xue P."/>
            <person name="Zou S."/>
            <person name="Wang X."/>
            <person name="Liu X."/>
            <person name="Wang F."/>
            <person name="Yang Y."/>
            <person name="An X."/>
            <person name="Dong Z."/>
            <person name="Zhang K."/>
            <person name="Zhang X."/>
            <person name="Luo M.C."/>
            <person name="Dvorak J."/>
            <person name="Tong Y."/>
            <person name="Wang J."/>
            <person name="Yang H."/>
            <person name="Li Z."/>
            <person name="Wang D."/>
            <person name="Zhang A."/>
            <person name="Wang J."/>
        </authorList>
    </citation>
    <scope>NUCLEOTIDE SEQUENCE</scope>
</reference>
<protein>
    <submittedName>
        <fullName evidence="2">Uncharacterized protein</fullName>
    </submittedName>
</protein>
<organism evidence="2">
    <name type="scientific">Triticum urartu</name>
    <name type="common">Red wild einkorn</name>
    <name type="synonym">Crithodium urartu</name>
    <dbReference type="NCBI Taxonomy" id="4572"/>
    <lineage>
        <taxon>Eukaryota</taxon>
        <taxon>Viridiplantae</taxon>
        <taxon>Streptophyta</taxon>
        <taxon>Embryophyta</taxon>
        <taxon>Tracheophyta</taxon>
        <taxon>Spermatophyta</taxon>
        <taxon>Magnoliopsida</taxon>
        <taxon>Liliopsida</taxon>
        <taxon>Poales</taxon>
        <taxon>Poaceae</taxon>
        <taxon>BOP clade</taxon>
        <taxon>Pooideae</taxon>
        <taxon>Triticodae</taxon>
        <taxon>Triticeae</taxon>
        <taxon>Triticinae</taxon>
        <taxon>Triticum</taxon>
    </lineage>
</organism>
<dbReference type="AlphaFoldDB" id="M8B259"/>
<accession>M8B259</accession>
<sequence length="614" mass="67736">MPNIGMPIFGSKPIIPQVSWITFGVLEALSGAVAARLAAANANSEAMFNFSAKKKPKQVRPKSMGKKEKKEGGSESYEHVLYGGMYASSKRVCMGRVETVTDEDGVTTHVIKETEGKEEEYVQQRRESVGDDGASAASEEEVLQAVNTGTIPNGWNDTKIVMIPKTGSPEKEIMLKLGFKEKWVDLVMQCVSSVEYRICFNNEETESFKPSREGLTALLANAEENGNISGVKGVRPARLVRLRGSDRSGSGSRRAVRFYFPRLVSGDPPLAIARSVSSLRSSVISDSNRIELSVYRPYGLLPLCSPIKRSRHQLIRLRGGFQGLVDSCCAADLAVGVCALILDATKWASASCGEMILDIDQGWRIFASALHVLADLFWPKTMLLEVWPYMQTCCSCVGFHGLAAGLDLVCGDPWGVVCQGDLSQMQQKQEGSGSAEMWRFGFLHMAIFYNTDSYAKVHESKDNPKLSTNGASYNRERLLPRFLLLPFLWMQIFFSPEHVGNDAESVLIFCLDGKQPKILGALHNRKLSYAELSPEETTVVLAAFACSIDQAMLYILELVGVPCRVRYKTAEIVLKGKGLGDSWMFFSSSDYILSLGLELLVMPAWLRIHKCLEA</sequence>
<feature type="region of interest" description="Disordered" evidence="1">
    <location>
        <begin position="52"/>
        <end position="74"/>
    </location>
</feature>
<dbReference type="EMBL" id="KD017060">
    <property type="protein sequence ID" value="EMS67629.1"/>
    <property type="molecule type" value="Genomic_DNA"/>
</dbReference>
<proteinExistence type="predicted"/>
<evidence type="ECO:0000313" key="2">
    <source>
        <dbReference type="EMBL" id="EMS67629.1"/>
    </source>
</evidence>
<feature type="compositionally biased region" description="Basic residues" evidence="1">
    <location>
        <begin position="52"/>
        <end position="64"/>
    </location>
</feature>